<feature type="region of interest" description="Disordered" evidence="1">
    <location>
        <begin position="1"/>
        <end position="96"/>
    </location>
</feature>
<organism evidence="2 3">
    <name type="scientific">Panicum virgatum</name>
    <name type="common">Blackwell switchgrass</name>
    <dbReference type="NCBI Taxonomy" id="38727"/>
    <lineage>
        <taxon>Eukaryota</taxon>
        <taxon>Viridiplantae</taxon>
        <taxon>Streptophyta</taxon>
        <taxon>Embryophyta</taxon>
        <taxon>Tracheophyta</taxon>
        <taxon>Spermatophyta</taxon>
        <taxon>Magnoliopsida</taxon>
        <taxon>Liliopsida</taxon>
        <taxon>Poales</taxon>
        <taxon>Poaceae</taxon>
        <taxon>PACMAD clade</taxon>
        <taxon>Panicoideae</taxon>
        <taxon>Panicodae</taxon>
        <taxon>Paniceae</taxon>
        <taxon>Panicinae</taxon>
        <taxon>Panicum</taxon>
        <taxon>Panicum sect. Hiantes</taxon>
    </lineage>
</organism>
<protein>
    <submittedName>
        <fullName evidence="2">Uncharacterized protein</fullName>
    </submittedName>
</protein>
<proteinExistence type="predicted"/>
<comment type="caution">
    <text evidence="2">The sequence shown here is derived from an EMBL/GenBank/DDBJ whole genome shotgun (WGS) entry which is preliminary data.</text>
</comment>
<feature type="compositionally biased region" description="Basic and acidic residues" evidence="1">
    <location>
        <begin position="62"/>
        <end position="96"/>
    </location>
</feature>
<reference evidence="2" key="1">
    <citation type="submission" date="2020-05" db="EMBL/GenBank/DDBJ databases">
        <title>WGS assembly of Panicum virgatum.</title>
        <authorList>
            <person name="Lovell J.T."/>
            <person name="Jenkins J."/>
            <person name="Shu S."/>
            <person name="Juenger T.E."/>
            <person name="Schmutz J."/>
        </authorList>
    </citation>
    <scope>NUCLEOTIDE SEQUENCE</scope>
    <source>
        <strain evidence="2">AP13</strain>
    </source>
</reference>
<gene>
    <name evidence="2" type="ORF">PVAP13_5NG425440</name>
</gene>
<dbReference type="Proteomes" id="UP000823388">
    <property type="component" value="Chromosome 5N"/>
</dbReference>
<evidence type="ECO:0000256" key="1">
    <source>
        <dbReference type="SAM" id="MobiDB-lite"/>
    </source>
</evidence>
<dbReference type="AlphaFoldDB" id="A0A8T0S290"/>
<name>A0A8T0S290_PANVG</name>
<dbReference type="EMBL" id="CM029046">
    <property type="protein sequence ID" value="KAG2590699.1"/>
    <property type="molecule type" value="Genomic_DNA"/>
</dbReference>
<sequence>MRAGGARPSRRRQVAGGGGGSPPGMVADPERGARPGRRRRNPLGCGGSHQIRGATGGGGSPREARETEPHGRCRGGRRVDGAADAGSRREAWRERRRVGAEVLHGIRRRRVEGATRSPCCHHGSTRWVTGAARRL</sequence>
<keyword evidence="3" id="KW-1185">Reference proteome</keyword>
<evidence type="ECO:0000313" key="3">
    <source>
        <dbReference type="Proteomes" id="UP000823388"/>
    </source>
</evidence>
<accession>A0A8T0S290</accession>
<evidence type="ECO:0000313" key="2">
    <source>
        <dbReference type="EMBL" id="KAG2590699.1"/>
    </source>
</evidence>